<dbReference type="RefSeq" id="WP_265270118.1">
    <property type="nucleotide sequence ID" value="NZ_JANFAV010000014.1"/>
</dbReference>
<dbReference type="Gene3D" id="3.90.550.10">
    <property type="entry name" value="Spore Coat Polysaccharide Biosynthesis Protein SpsA, Chain A"/>
    <property type="match status" value="1"/>
</dbReference>
<reference evidence="11" key="1">
    <citation type="submission" date="2022-06" db="EMBL/GenBank/DDBJ databases">
        <title>Sphingomonas sp. nov. isolated from rhizosphere soil of tomato.</title>
        <authorList>
            <person name="Dong H."/>
            <person name="Gao R."/>
        </authorList>
    </citation>
    <scope>NUCLEOTIDE SEQUENCE</scope>
    <source>
        <strain evidence="11">MMSM24</strain>
    </source>
</reference>
<feature type="domain" description="Glycosyltransferase 2-like" evidence="9">
    <location>
        <begin position="23"/>
        <end position="186"/>
    </location>
</feature>
<dbReference type="InterPro" id="IPR007267">
    <property type="entry name" value="GtrA_DPMS_TM"/>
</dbReference>
<comment type="caution">
    <text evidence="11">The sequence shown here is derived from an EMBL/GenBank/DDBJ whole genome shotgun (WGS) entry which is preliminary data.</text>
</comment>
<dbReference type="PANTHER" id="PTHR43398">
    <property type="entry name" value="DOLICHOL-PHOSPHATE MANNOSYLTRANSFERASE SUBUNIT 1"/>
    <property type="match status" value="1"/>
</dbReference>
<dbReference type="Pfam" id="PF00535">
    <property type="entry name" value="Glycos_transf_2"/>
    <property type="match status" value="1"/>
</dbReference>
<evidence type="ECO:0000313" key="11">
    <source>
        <dbReference type="EMBL" id="MCW6536546.1"/>
    </source>
</evidence>
<protein>
    <submittedName>
        <fullName evidence="11">Glycosyltransferase family 2 protein</fullName>
    </submittedName>
</protein>
<sequence>MSVDVVSPPRADSGASAGVPQLSIISPAYNERANIRPLVAAVAAAMGGTRWELIVVDDDSPDGTAEEVFAIAGEGYPVRCIRRIGRRGLASAVVEGALAANAAVIAVIDADLQHDEKLLPTMLALIAAGDSDLVVGSRHVDGGGVGDWSKDRQAMSSFATWCANLALGTGISDPMSGFFAIRRDVFHASVHDLSQQGYKILLDIISSAPHALRITEIPYVFRNRVEGESKVDLMIMLEFLFLLIEKVTRGLIPPRFVLFSAVGGIGLVAHVAVLQALKSFGSTFLVAQTAATAVAMTLNYVINNSVTYRSQRLRGRRFVIGYFIFCLVCSIGTLANIGVADLVLADEGNWALAGVAGALMSAVFNFGVATQFVWSQRRRPRRSRVRRSPVAQ</sequence>
<comment type="similarity">
    <text evidence="2">Belongs to the glycosyltransferase 2 family.</text>
</comment>
<dbReference type="EMBL" id="JANFAV010000014">
    <property type="protein sequence ID" value="MCW6536546.1"/>
    <property type="molecule type" value="Genomic_DNA"/>
</dbReference>
<dbReference type="GO" id="GO:0016020">
    <property type="term" value="C:membrane"/>
    <property type="evidence" value="ECO:0007669"/>
    <property type="project" value="UniProtKB-SubCell"/>
</dbReference>
<proteinExistence type="inferred from homology"/>
<keyword evidence="6 8" id="KW-1133">Transmembrane helix</keyword>
<dbReference type="GO" id="GO:0004582">
    <property type="term" value="F:dolichyl-phosphate beta-D-mannosyltransferase activity"/>
    <property type="evidence" value="ECO:0007669"/>
    <property type="project" value="InterPro"/>
</dbReference>
<evidence type="ECO:0000256" key="7">
    <source>
        <dbReference type="ARBA" id="ARBA00023136"/>
    </source>
</evidence>
<accession>A0AA41ZH52</accession>
<dbReference type="Proteomes" id="UP001165565">
    <property type="component" value="Unassembled WGS sequence"/>
</dbReference>
<dbReference type="GO" id="GO:0000271">
    <property type="term" value="P:polysaccharide biosynthetic process"/>
    <property type="evidence" value="ECO:0007669"/>
    <property type="project" value="InterPro"/>
</dbReference>
<dbReference type="InterPro" id="IPR001173">
    <property type="entry name" value="Glyco_trans_2-like"/>
</dbReference>
<feature type="transmembrane region" description="Helical" evidence="8">
    <location>
        <begin position="283"/>
        <end position="302"/>
    </location>
</feature>
<feature type="transmembrane region" description="Helical" evidence="8">
    <location>
        <begin position="256"/>
        <end position="277"/>
    </location>
</feature>
<dbReference type="AlphaFoldDB" id="A0AA41ZH52"/>
<name>A0AA41ZH52_9SPHN</name>
<feature type="domain" description="GtrA/DPMS transmembrane" evidence="10">
    <location>
        <begin position="259"/>
        <end position="374"/>
    </location>
</feature>
<dbReference type="PANTHER" id="PTHR43398:SF1">
    <property type="entry name" value="DOLICHOL-PHOSPHATE MANNOSYLTRANSFERASE SUBUNIT 1"/>
    <property type="match status" value="1"/>
</dbReference>
<comment type="subcellular location">
    <subcellularLocation>
        <location evidence="1">Membrane</location>
        <topology evidence="1">Multi-pass membrane protein</topology>
    </subcellularLocation>
</comment>
<keyword evidence="5 8" id="KW-0812">Transmembrane</keyword>
<evidence type="ECO:0000256" key="2">
    <source>
        <dbReference type="ARBA" id="ARBA00006739"/>
    </source>
</evidence>
<dbReference type="SUPFAM" id="SSF53448">
    <property type="entry name" value="Nucleotide-diphospho-sugar transferases"/>
    <property type="match status" value="1"/>
</dbReference>
<evidence type="ECO:0000256" key="3">
    <source>
        <dbReference type="ARBA" id="ARBA00022676"/>
    </source>
</evidence>
<dbReference type="CDD" id="cd06442">
    <property type="entry name" value="DPM1_like"/>
    <property type="match status" value="1"/>
</dbReference>
<dbReference type="GO" id="GO:0009247">
    <property type="term" value="P:glycolipid biosynthetic process"/>
    <property type="evidence" value="ECO:0007669"/>
    <property type="project" value="TreeGrafter"/>
</dbReference>
<dbReference type="Pfam" id="PF04138">
    <property type="entry name" value="GtrA_DPMS_TM"/>
    <property type="match status" value="1"/>
</dbReference>
<evidence type="ECO:0000256" key="4">
    <source>
        <dbReference type="ARBA" id="ARBA00022679"/>
    </source>
</evidence>
<evidence type="ECO:0000256" key="5">
    <source>
        <dbReference type="ARBA" id="ARBA00022692"/>
    </source>
</evidence>
<evidence type="ECO:0000256" key="6">
    <source>
        <dbReference type="ARBA" id="ARBA00022989"/>
    </source>
</evidence>
<feature type="transmembrane region" description="Helical" evidence="8">
    <location>
        <begin position="350"/>
        <end position="374"/>
    </location>
</feature>
<dbReference type="InterPro" id="IPR029044">
    <property type="entry name" value="Nucleotide-diphossugar_trans"/>
</dbReference>
<evidence type="ECO:0000256" key="8">
    <source>
        <dbReference type="SAM" id="Phobius"/>
    </source>
</evidence>
<evidence type="ECO:0000256" key="1">
    <source>
        <dbReference type="ARBA" id="ARBA00004141"/>
    </source>
</evidence>
<evidence type="ECO:0000313" key="12">
    <source>
        <dbReference type="Proteomes" id="UP001165565"/>
    </source>
</evidence>
<evidence type="ECO:0000259" key="10">
    <source>
        <dbReference type="Pfam" id="PF04138"/>
    </source>
</evidence>
<keyword evidence="12" id="KW-1185">Reference proteome</keyword>
<gene>
    <name evidence="11" type="ORF">NEE01_17350</name>
</gene>
<keyword evidence="7 8" id="KW-0472">Membrane</keyword>
<dbReference type="InterPro" id="IPR039528">
    <property type="entry name" value="DPM1-like"/>
</dbReference>
<evidence type="ECO:0000259" key="9">
    <source>
        <dbReference type="Pfam" id="PF00535"/>
    </source>
</evidence>
<feature type="transmembrane region" description="Helical" evidence="8">
    <location>
        <begin position="322"/>
        <end position="344"/>
    </location>
</feature>
<keyword evidence="4" id="KW-0808">Transferase</keyword>
<organism evidence="11 12">
    <name type="scientific">Sphingomonas lycopersici</name>
    <dbReference type="NCBI Taxonomy" id="2951807"/>
    <lineage>
        <taxon>Bacteria</taxon>
        <taxon>Pseudomonadati</taxon>
        <taxon>Pseudomonadota</taxon>
        <taxon>Alphaproteobacteria</taxon>
        <taxon>Sphingomonadales</taxon>
        <taxon>Sphingomonadaceae</taxon>
        <taxon>Sphingomonas</taxon>
    </lineage>
</organism>
<keyword evidence="3" id="KW-0328">Glycosyltransferase</keyword>